<dbReference type="Pfam" id="PF00196">
    <property type="entry name" value="GerE"/>
    <property type="match status" value="1"/>
</dbReference>
<keyword evidence="3" id="KW-0804">Transcription</keyword>
<dbReference type="PATRIC" id="fig|1276920.7.peg.1381"/>
<keyword evidence="1" id="KW-0805">Transcription regulation</keyword>
<dbReference type="PRINTS" id="PR00038">
    <property type="entry name" value="HTHLUXR"/>
</dbReference>
<gene>
    <name evidence="5" type="ORF">ADIAG_01385</name>
</gene>
<evidence type="ECO:0000313" key="6">
    <source>
        <dbReference type="Proteomes" id="UP000012015"/>
    </source>
</evidence>
<keyword evidence="6" id="KW-1185">Reference proteome</keyword>
<keyword evidence="2 5" id="KW-0238">DNA-binding</keyword>
<evidence type="ECO:0000313" key="5">
    <source>
        <dbReference type="EMBL" id="EMQ99391.1"/>
    </source>
</evidence>
<dbReference type="PANTHER" id="PTHR44688">
    <property type="entry name" value="DNA-BINDING TRANSCRIPTIONAL ACTIVATOR DEVR_DOSR"/>
    <property type="match status" value="1"/>
</dbReference>
<dbReference type="Gene3D" id="3.40.50.300">
    <property type="entry name" value="P-loop containing nucleotide triphosphate hydrolases"/>
    <property type="match status" value="1"/>
</dbReference>
<dbReference type="PANTHER" id="PTHR44688:SF16">
    <property type="entry name" value="DNA-BINDING TRANSCRIPTIONAL ACTIVATOR DEVR_DOSR"/>
    <property type="match status" value="1"/>
</dbReference>
<dbReference type="eggNOG" id="COG2909">
    <property type="taxonomic scope" value="Bacteria"/>
</dbReference>
<dbReference type="eggNOG" id="COG2197">
    <property type="taxonomic scope" value="Bacteria"/>
</dbReference>
<dbReference type="SUPFAM" id="SSF52540">
    <property type="entry name" value="P-loop containing nucleoside triphosphate hydrolases"/>
    <property type="match status" value="1"/>
</dbReference>
<dbReference type="EMBL" id="AOCK01000003">
    <property type="protein sequence ID" value="EMQ99391.1"/>
    <property type="molecule type" value="Genomic_DNA"/>
</dbReference>
<dbReference type="GO" id="GO:0003677">
    <property type="term" value="F:DNA binding"/>
    <property type="evidence" value="ECO:0007669"/>
    <property type="project" value="UniProtKB-KW"/>
</dbReference>
<dbReference type="Gene3D" id="1.10.10.10">
    <property type="entry name" value="Winged helix-like DNA-binding domain superfamily/Winged helix DNA-binding domain"/>
    <property type="match status" value="1"/>
</dbReference>
<dbReference type="CDD" id="cd06170">
    <property type="entry name" value="LuxR_C_like"/>
    <property type="match status" value="1"/>
</dbReference>
<dbReference type="InterPro" id="IPR027417">
    <property type="entry name" value="P-loop_NTPase"/>
</dbReference>
<comment type="caution">
    <text evidence="5">The sequence shown here is derived from an EMBL/GenBank/DDBJ whole genome shotgun (WGS) entry which is preliminary data.</text>
</comment>
<dbReference type="PROSITE" id="PS50043">
    <property type="entry name" value="HTH_LUXR_2"/>
    <property type="match status" value="1"/>
</dbReference>
<evidence type="ECO:0000256" key="3">
    <source>
        <dbReference type="ARBA" id="ARBA00023163"/>
    </source>
</evidence>
<feature type="domain" description="HTH luxR-type" evidence="4">
    <location>
        <begin position="777"/>
        <end position="842"/>
    </location>
</feature>
<dbReference type="InterPro" id="IPR016032">
    <property type="entry name" value="Sig_transdc_resp-reg_C-effctor"/>
</dbReference>
<dbReference type="InterPro" id="IPR000792">
    <property type="entry name" value="Tscrpt_reg_LuxR_C"/>
</dbReference>
<accession>M7MWE5</accession>
<sequence length="848" mass="93467">MGVKSSSILWLSHWDGLPLHCLQARNEPSLARQEVRVRLKELVEHSSPNGYVVKGPYGTGKRELVRAAFQQKSRGLEAVWISGSLYGNDIPYGAIHFLLTDLDNDRLDSPLSVYSCLRQHFQTSNSPPVVILEQVELIDGLTIAVFCQLVSNNIIKLVVLDDAVDELSEDLSALVRSGSMEVLRLNALTLAEARTQISEMLGLDVSSLTAARLWVHTAGSPETLRAVVLDCEQAGMFEILGDVTALQNASIPYGFHMEQHIAEWLGRLSVSQRGTLDRVALTGDLLENQEKPKHDSDSDFLAGRGLLFETGGAWKLANPALAQILVGEQYRLYPQPHTDDTSAVQNSTLEQHVHMDSWFDSGEACPVGTGERWHSAKIHALRLSQAGSIDTAIETINKFRSKLPGTEESRMDEVQIDRADSLLVLMRLFLTDSRLDEVATLITSLDPEDPTGEWARLELCQKHQALAMVAEYHSRTNDHVVAVELVEALLEDLSVSRADSTEYRLSVCMHSTVQSLLNTCLGLGDWEHSRSLIKLILAGAIPNLALIAYTESVQAAMLATAGNAAEARKIVVPLQQQLRLSGTLMEQRLIDAIAQYAAVGNEQLHDPVTRGINRHRFGQKHDLVPLTDIQSLWVSIHAAVEFSSQQTWNSVETVESVARRAEAKGENLVASHLWALLIRSGNFHVASRLRALQEGRDHALANAFRLLSDGAQSLDSQTLATAAGDLAALGFVSFATDDGAEIFRYMNAAQRRQASRKANNFMNSQQSSRIRHDIYADLGRMTELTERERFVASAAASGLSNQEIAGQASVSVRTVEGHLYQVYSKLGIKKRAELSSLTEFQNDFDIAR</sequence>
<dbReference type="AlphaFoldDB" id="M7MWE5"/>
<proteinExistence type="predicted"/>
<reference evidence="5 6" key="1">
    <citation type="journal article" date="2013" name="Genome Announc.">
        <title>Draft Genome Sequence of Arthrobacter gangotriensis Strain Lz1yT, Isolated from a Penguin Rookery Soil Sample Collected in Antarctica, near the Indian Station Dakshin Gangotri.</title>
        <authorList>
            <person name="Shivaji S."/>
            <person name="Ara S."/>
            <person name="Bandi S."/>
            <person name="Singh A."/>
            <person name="Kumar Pinnaka A."/>
        </authorList>
    </citation>
    <scope>NUCLEOTIDE SEQUENCE [LARGE SCALE GENOMIC DNA]</scope>
    <source>
        <strain evidence="5 6">Lz1y</strain>
    </source>
</reference>
<protein>
    <submittedName>
        <fullName evidence="5">DNA-binding response regulator</fullName>
    </submittedName>
</protein>
<evidence type="ECO:0000256" key="1">
    <source>
        <dbReference type="ARBA" id="ARBA00023015"/>
    </source>
</evidence>
<dbReference type="GO" id="GO:0006355">
    <property type="term" value="P:regulation of DNA-templated transcription"/>
    <property type="evidence" value="ECO:0007669"/>
    <property type="project" value="InterPro"/>
</dbReference>
<dbReference type="STRING" id="1276920.ADIAG_01385"/>
<dbReference type="InterPro" id="IPR036388">
    <property type="entry name" value="WH-like_DNA-bd_sf"/>
</dbReference>
<name>M7MWE5_9MICC</name>
<dbReference type="SMART" id="SM00421">
    <property type="entry name" value="HTH_LUXR"/>
    <property type="match status" value="1"/>
</dbReference>
<organism evidence="5 6">
    <name type="scientific">Paeniglutamicibacter gangotriensis Lz1y</name>
    <dbReference type="NCBI Taxonomy" id="1276920"/>
    <lineage>
        <taxon>Bacteria</taxon>
        <taxon>Bacillati</taxon>
        <taxon>Actinomycetota</taxon>
        <taxon>Actinomycetes</taxon>
        <taxon>Micrococcales</taxon>
        <taxon>Micrococcaceae</taxon>
        <taxon>Paeniglutamicibacter</taxon>
    </lineage>
</organism>
<dbReference type="SUPFAM" id="SSF46894">
    <property type="entry name" value="C-terminal effector domain of the bipartite response regulators"/>
    <property type="match status" value="1"/>
</dbReference>
<dbReference type="RefSeq" id="WP_007270579.1">
    <property type="nucleotide sequence ID" value="NZ_AOCK01000003.1"/>
</dbReference>
<evidence type="ECO:0000256" key="2">
    <source>
        <dbReference type="ARBA" id="ARBA00023125"/>
    </source>
</evidence>
<dbReference type="Proteomes" id="UP000012015">
    <property type="component" value="Unassembled WGS sequence"/>
</dbReference>
<evidence type="ECO:0000259" key="4">
    <source>
        <dbReference type="PROSITE" id="PS50043"/>
    </source>
</evidence>